<keyword evidence="3" id="KW-0067">ATP-binding</keyword>
<dbReference type="Gene3D" id="3.40.50.300">
    <property type="entry name" value="P-loop containing nucleotide triphosphate hydrolases"/>
    <property type="match status" value="1"/>
</dbReference>
<sequence length="363" mass="39305">MFPTAHEDAIAISGIPEDVPERVAAVARSRLHNAYREIAQMSRSAPVVSVGPVSVLRTSVRKNDRARSGDEDVSTAERAGRYQAVPPRFRFDQLVLPDPLNESLLTAAEAIRLRGKIYDEWGLRTIEPSPSTALNLHGPPGTGKTLAAHAIADRLGLNVIVAGYAELESKFHGDGPKNIKAAFHAAEQQRALLLVDEADSLLSRRLTNVTQGSEQAINSMRSQIVLCLDAFAGVVVFSTNLVENYDRAFESRVRHFHFPLPDQATRLQIWRKLLVPALPLAPDVAVEALTAATEDFSGRDVKLVIVAAAERAALAGKGALDIADFLTSIEQVSSARITPPAPQSRPATPEERAAIEEQLNKAS</sequence>
<dbReference type="AlphaFoldDB" id="A0A6V8L9K7"/>
<evidence type="ECO:0000313" key="5">
    <source>
        <dbReference type="EMBL" id="GFJ92994.1"/>
    </source>
</evidence>
<keyword evidence="6" id="KW-1185">Reference proteome</keyword>
<dbReference type="InterPro" id="IPR003959">
    <property type="entry name" value="ATPase_AAA_core"/>
</dbReference>
<dbReference type="InterPro" id="IPR027417">
    <property type="entry name" value="P-loop_NTPase"/>
</dbReference>
<dbReference type="Proteomes" id="UP000482960">
    <property type="component" value="Unassembled WGS sequence"/>
</dbReference>
<organism evidence="5 6">
    <name type="scientific">Phytohabitans rumicis</name>
    <dbReference type="NCBI Taxonomy" id="1076125"/>
    <lineage>
        <taxon>Bacteria</taxon>
        <taxon>Bacillati</taxon>
        <taxon>Actinomycetota</taxon>
        <taxon>Actinomycetes</taxon>
        <taxon>Micromonosporales</taxon>
        <taxon>Micromonosporaceae</taxon>
    </lineage>
</organism>
<dbReference type="PANTHER" id="PTHR23073">
    <property type="entry name" value="26S PROTEASOME REGULATORY SUBUNIT"/>
    <property type="match status" value="1"/>
</dbReference>
<reference evidence="5 6" key="1">
    <citation type="submission" date="2020-03" db="EMBL/GenBank/DDBJ databases">
        <title>Whole genome shotgun sequence of Phytohabitans rumicis NBRC 108638.</title>
        <authorList>
            <person name="Komaki H."/>
            <person name="Tamura T."/>
        </authorList>
    </citation>
    <scope>NUCLEOTIDE SEQUENCE [LARGE SCALE GENOMIC DNA]</scope>
    <source>
        <strain evidence="5 6">NBRC 108638</strain>
    </source>
</reference>
<dbReference type="CDD" id="cd19481">
    <property type="entry name" value="RecA-like_protease"/>
    <property type="match status" value="1"/>
</dbReference>
<dbReference type="RefSeq" id="WP_173079739.1">
    <property type="nucleotide sequence ID" value="NZ_BAABJB010000005.1"/>
</dbReference>
<gene>
    <name evidence="5" type="ORF">Prum_066360</name>
</gene>
<dbReference type="EMBL" id="BLPG01000001">
    <property type="protein sequence ID" value="GFJ92994.1"/>
    <property type="molecule type" value="Genomic_DNA"/>
</dbReference>
<keyword evidence="2" id="KW-0547">Nucleotide-binding</keyword>
<proteinExistence type="inferred from homology"/>
<dbReference type="InterPro" id="IPR050221">
    <property type="entry name" value="26S_Proteasome_ATPase"/>
</dbReference>
<name>A0A6V8L9K7_9ACTN</name>
<protein>
    <recommendedName>
        <fullName evidence="4">AAA+ ATPase domain-containing protein</fullName>
    </recommendedName>
</protein>
<dbReference type="GO" id="GO:0016887">
    <property type="term" value="F:ATP hydrolysis activity"/>
    <property type="evidence" value="ECO:0007669"/>
    <property type="project" value="InterPro"/>
</dbReference>
<dbReference type="Pfam" id="PF00004">
    <property type="entry name" value="AAA"/>
    <property type="match status" value="1"/>
</dbReference>
<evidence type="ECO:0000259" key="4">
    <source>
        <dbReference type="SMART" id="SM00382"/>
    </source>
</evidence>
<dbReference type="Gene3D" id="1.10.8.60">
    <property type="match status" value="1"/>
</dbReference>
<comment type="caution">
    <text evidence="5">The sequence shown here is derived from an EMBL/GenBank/DDBJ whole genome shotgun (WGS) entry which is preliminary data.</text>
</comment>
<evidence type="ECO:0000256" key="1">
    <source>
        <dbReference type="ARBA" id="ARBA00006914"/>
    </source>
</evidence>
<reference evidence="5 6" key="2">
    <citation type="submission" date="2020-03" db="EMBL/GenBank/DDBJ databases">
        <authorList>
            <person name="Ichikawa N."/>
            <person name="Kimura A."/>
            <person name="Kitahashi Y."/>
            <person name="Uohara A."/>
        </authorList>
    </citation>
    <scope>NUCLEOTIDE SEQUENCE [LARGE SCALE GENOMIC DNA]</scope>
    <source>
        <strain evidence="5 6">NBRC 108638</strain>
    </source>
</reference>
<comment type="similarity">
    <text evidence="1">Belongs to the AAA ATPase family.</text>
</comment>
<accession>A0A6V8L9K7</accession>
<evidence type="ECO:0000313" key="6">
    <source>
        <dbReference type="Proteomes" id="UP000482960"/>
    </source>
</evidence>
<feature type="domain" description="AAA+ ATPase" evidence="4">
    <location>
        <begin position="130"/>
        <end position="264"/>
    </location>
</feature>
<evidence type="ECO:0000256" key="3">
    <source>
        <dbReference type="ARBA" id="ARBA00022840"/>
    </source>
</evidence>
<dbReference type="GO" id="GO:0005524">
    <property type="term" value="F:ATP binding"/>
    <property type="evidence" value="ECO:0007669"/>
    <property type="project" value="UniProtKB-KW"/>
</dbReference>
<dbReference type="InterPro" id="IPR003593">
    <property type="entry name" value="AAA+_ATPase"/>
</dbReference>
<dbReference type="SMART" id="SM00382">
    <property type="entry name" value="AAA"/>
    <property type="match status" value="1"/>
</dbReference>
<dbReference type="SUPFAM" id="SSF52540">
    <property type="entry name" value="P-loop containing nucleoside triphosphate hydrolases"/>
    <property type="match status" value="1"/>
</dbReference>
<evidence type="ECO:0000256" key="2">
    <source>
        <dbReference type="ARBA" id="ARBA00022741"/>
    </source>
</evidence>